<evidence type="ECO:0000256" key="6">
    <source>
        <dbReference type="PROSITE-ProRule" id="PRU00284"/>
    </source>
</evidence>
<dbReference type="EMBL" id="BMKR01000010">
    <property type="protein sequence ID" value="GGF82302.1"/>
    <property type="molecule type" value="Genomic_DNA"/>
</dbReference>
<evidence type="ECO:0000313" key="10">
    <source>
        <dbReference type="EMBL" id="GGF82302.1"/>
    </source>
</evidence>
<gene>
    <name evidence="10" type="ORF">GCM10010912_29260</name>
</gene>
<comment type="subcellular location">
    <subcellularLocation>
        <location evidence="1">Cell membrane</location>
    </subcellularLocation>
</comment>
<dbReference type="InterPro" id="IPR004089">
    <property type="entry name" value="MCPsignal_dom"/>
</dbReference>
<dbReference type="Pfam" id="PF00672">
    <property type="entry name" value="HAMP"/>
    <property type="match status" value="1"/>
</dbReference>
<dbReference type="SMART" id="SM00304">
    <property type="entry name" value="HAMP"/>
    <property type="match status" value="1"/>
</dbReference>
<evidence type="ECO:0000256" key="1">
    <source>
        <dbReference type="ARBA" id="ARBA00004236"/>
    </source>
</evidence>
<dbReference type="InterPro" id="IPR003660">
    <property type="entry name" value="HAMP_dom"/>
</dbReference>
<dbReference type="PRINTS" id="PR00260">
    <property type="entry name" value="CHEMTRNSDUCR"/>
</dbReference>
<evidence type="ECO:0000256" key="5">
    <source>
        <dbReference type="ARBA" id="ARBA00029447"/>
    </source>
</evidence>
<dbReference type="SUPFAM" id="SSF58104">
    <property type="entry name" value="Methyl-accepting chemotaxis protein (MCP) signaling domain"/>
    <property type="match status" value="1"/>
</dbReference>
<dbReference type="Proteomes" id="UP000637643">
    <property type="component" value="Unassembled WGS sequence"/>
</dbReference>
<feature type="domain" description="Methyl-accepting transducer" evidence="8">
    <location>
        <begin position="278"/>
        <end position="514"/>
    </location>
</feature>
<keyword evidence="7" id="KW-1133">Transmembrane helix</keyword>
<keyword evidence="3 7" id="KW-0472">Membrane</keyword>
<keyword evidence="2" id="KW-1003">Cell membrane</keyword>
<dbReference type="PANTHER" id="PTHR32089">
    <property type="entry name" value="METHYL-ACCEPTING CHEMOTAXIS PROTEIN MCPB"/>
    <property type="match status" value="1"/>
</dbReference>
<comment type="similarity">
    <text evidence="5">Belongs to the methyl-accepting chemotaxis (MCP) protein family.</text>
</comment>
<dbReference type="GO" id="GO:0004888">
    <property type="term" value="F:transmembrane signaling receptor activity"/>
    <property type="evidence" value="ECO:0007669"/>
    <property type="project" value="InterPro"/>
</dbReference>
<dbReference type="AlphaFoldDB" id="A0A917CB38"/>
<sequence>MFRFKHSISRKFTRLLFVVLLLTSLLLSISFYFISINTINNYVMPQITKQLSAAADDVYKNLNATHAQQTLNNSEQATSNVKFYFDDKRKQHDVETIFLLNYKEGRATILTANRDSAMKREDNIAVSPAIEQAAKNKGKSGISDVYSDSYGIHKTAYMAVPGSTMLVGVSSDVGFVDEKKHSILWTSAGITLLAMIVGLSGASFMSRRITRPITQLAAYSNRLASGDFTQELTIKGTDEVGQLSDSFRTMTLHLKEMIGQVLNTSGIVVADANDLNKRVDVLNEMTEQSAASVVEIGTGSSSIAGSALDNSRAMDEINFGIQHIASSAGEVTEQISEASMEAASGNDIAQNAVEQMRQVERASEQSLEQFRVMNERSLMIGEVLQGITEITKQIQMLSLNASIEAARAGEHGRGFAVVAGEVRKLSEQSRNATDQIREFLLGLQEDMARSVAEMNHVNSEISSGAHKVADAGNAFNHLLTLIQSINQSIQSVSAATQQISAGTEEVSASVEETAQITAKSQTSVESLVQNSERQRLELEGNARTVSHLHEQAVKLQEAVGQFKI</sequence>
<reference evidence="10" key="1">
    <citation type="journal article" date="2014" name="Int. J. Syst. Evol. Microbiol.">
        <title>Complete genome sequence of Corynebacterium casei LMG S-19264T (=DSM 44701T), isolated from a smear-ripened cheese.</title>
        <authorList>
            <consortium name="US DOE Joint Genome Institute (JGI-PGF)"/>
            <person name="Walter F."/>
            <person name="Albersmeier A."/>
            <person name="Kalinowski J."/>
            <person name="Ruckert C."/>
        </authorList>
    </citation>
    <scope>NUCLEOTIDE SEQUENCE</scope>
    <source>
        <strain evidence="10">CGMCC 1.16134</strain>
    </source>
</reference>
<evidence type="ECO:0000313" key="11">
    <source>
        <dbReference type="Proteomes" id="UP000637643"/>
    </source>
</evidence>
<dbReference type="PANTHER" id="PTHR32089:SF112">
    <property type="entry name" value="LYSOZYME-LIKE PROTEIN-RELATED"/>
    <property type="match status" value="1"/>
</dbReference>
<dbReference type="PROSITE" id="PS50111">
    <property type="entry name" value="CHEMOTAXIS_TRANSDUC_2"/>
    <property type="match status" value="1"/>
</dbReference>
<organism evidence="10 11">
    <name type="scientific">Paenibacillus albidus</name>
    <dbReference type="NCBI Taxonomy" id="2041023"/>
    <lineage>
        <taxon>Bacteria</taxon>
        <taxon>Bacillati</taxon>
        <taxon>Bacillota</taxon>
        <taxon>Bacilli</taxon>
        <taxon>Bacillales</taxon>
        <taxon>Paenibacillaceae</taxon>
        <taxon>Paenibacillus</taxon>
    </lineage>
</organism>
<feature type="transmembrane region" description="Helical" evidence="7">
    <location>
        <begin position="183"/>
        <end position="205"/>
    </location>
</feature>
<dbReference type="GO" id="GO:0005886">
    <property type="term" value="C:plasma membrane"/>
    <property type="evidence" value="ECO:0007669"/>
    <property type="project" value="UniProtKB-SubCell"/>
</dbReference>
<proteinExistence type="inferred from homology"/>
<feature type="domain" description="HAMP" evidence="9">
    <location>
        <begin position="207"/>
        <end position="259"/>
    </location>
</feature>
<dbReference type="InterPro" id="IPR004090">
    <property type="entry name" value="Chemotax_Me-accpt_rcpt"/>
</dbReference>
<dbReference type="PROSITE" id="PS50885">
    <property type="entry name" value="HAMP"/>
    <property type="match status" value="1"/>
</dbReference>
<evidence type="ECO:0000259" key="9">
    <source>
        <dbReference type="PROSITE" id="PS50885"/>
    </source>
</evidence>
<accession>A0A917CB38</accession>
<dbReference type="GO" id="GO:0006935">
    <property type="term" value="P:chemotaxis"/>
    <property type="evidence" value="ECO:0007669"/>
    <property type="project" value="InterPro"/>
</dbReference>
<evidence type="ECO:0000256" key="7">
    <source>
        <dbReference type="SAM" id="Phobius"/>
    </source>
</evidence>
<reference evidence="10" key="2">
    <citation type="submission" date="2020-09" db="EMBL/GenBank/DDBJ databases">
        <authorList>
            <person name="Sun Q."/>
            <person name="Zhou Y."/>
        </authorList>
    </citation>
    <scope>NUCLEOTIDE SEQUENCE</scope>
    <source>
        <strain evidence="10">CGMCC 1.16134</strain>
    </source>
</reference>
<dbReference type="Pfam" id="PF00015">
    <property type="entry name" value="MCPsignal"/>
    <property type="match status" value="1"/>
</dbReference>
<evidence type="ECO:0000256" key="3">
    <source>
        <dbReference type="ARBA" id="ARBA00023136"/>
    </source>
</evidence>
<dbReference type="GO" id="GO:0007165">
    <property type="term" value="P:signal transduction"/>
    <property type="evidence" value="ECO:0007669"/>
    <property type="project" value="UniProtKB-KW"/>
</dbReference>
<dbReference type="CDD" id="cd06225">
    <property type="entry name" value="HAMP"/>
    <property type="match status" value="1"/>
</dbReference>
<protein>
    <submittedName>
        <fullName evidence="10">Methyl-accepting chemotaxis protein</fullName>
    </submittedName>
</protein>
<keyword evidence="4 6" id="KW-0807">Transducer</keyword>
<dbReference type="Gene3D" id="1.10.287.950">
    <property type="entry name" value="Methyl-accepting chemotaxis protein"/>
    <property type="match status" value="1"/>
</dbReference>
<name>A0A917CB38_9BACL</name>
<evidence type="ECO:0000256" key="2">
    <source>
        <dbReference type="ARBA" id="ARBA00022475"/>
    </source>
</evidence>
<dbReference type="Gene3D" id="6.10.340.10">
    <property type="match status" value="1"/>
</dbReference>
<feature type="transmembrane region" description="Helical" evidence="7">
    <location>
        <begin position="12"/>
        <end position="34"/>
    </location>
</feature>
<keyword evidence="7" id="KW-0812">Transmembrane</keyword>
<comment type="caution">
    <text evidence="10">The sequence shown here is derived from an EMBL/GenBank/DDBJ whole genome shotgun (WGS) entry which is preliminary data.</text>
</comment>
<dbReference type="CDD" id="cd11386">
    <property type="entry name" value="MCP_signal"/>
    <property type="match status" value="1"/>
</dbReference>
<keyword evidence="11" id="KW-1185">Reference proteome</keyword>
<evidence type="ECO:0000259" key="8">
    <source>
        <dbReference type="PROSITE" id="PS50111"/>
    </source>
</evidence>
<evidence type="ECO:0000256" key="4">
    <source>
        <dbReference type="ARBA" id="ARBA00023224"/>
    </source>
</evidence>
<dbReference type="RefSeq" id="WP_189025968.1">
    <property type="nucleotide sequence ID" value="NZ_BMKR01000010.1"/>
</dbReference>
<dbReference type="SMART" id="SM00283">
    <property type="entry name" value="MA"/>
    <property type="match status" value="1"/>
</dbReference>